<dbReference type="PROSITE" id="PS00141">
    <property type="entry name" value="ASP_PROTEASE"/>
    <property type="match status" value="1"/>
</dbReference>
<dbReference type="CDD" id="cd00303">
    <property type="entry name" value="retropepsin_like"/>
    <property type="match status" value="1"/>
</dbReference>
<sequence>MTVFLPEVFPYQKLRGDFYPIVSAFVNLRADQPKTKTWALVDSGASISIFRPEIAVQLGIKIERGKPIDLEGVGGSIKGYIHELNLQISHKTIKCSVVFSKNYNVSVNLLGRAGFFESFLITFNEPKKQLTLL</sequence>
<dbReference type="InterPro" id="IPR001969">
    <property type="entry name" value="Aspartic_peptidase_AS"/>
</dbReference>
<feature type="domain" description="Peptidase A2" evidence="2">
    <location>
        <begin position="37"/>
        <end position="114"/>
    </location>
</feature>
<protein>
    <recommendedName>
        <fullName evidence="2">Peptidase A2 domain-containing protein</fullName>
    </recommendedName>
</protein>
<dbReference type="InterPro" id="IPR001995">
    <property type="entry name" value="Peptidase_A2_cat"/>
</dbReference>
<dbReference type="InterPro" id="IPR021109">
    <property type="entry name" value="Peptidase_aspartic_dom_sf"/>
</dbReference>
<dbReference type="GO" id="GO:0006508">
    <property type="term" value="P:proteolysis"/>
    <property type="evidence" value="ECO:0007669"/>
    <property type="project" value="InterPro"/>
</dbReference>
<gene>
    <name evidence="3" type="ORF">A2721_01415</name>
</gene>
<dbReference type="STRING" id="1798381.A2721_01415"/>
<evidence type="ECO:0000313" key="3">
    <source>
        <dbReference type="EMBL" id="OGG18427.1"/>
    </source>
</evidence>
<comment type="caution">
    <text evidence="3">The sequence shown here is derived from an EMBL/GenBank/DDBJ whole genome shotgun (WGS) entry which is preliminary data.</text>
</comment>
<reference evidence="3 4" key="1">
    <citation type="journal article" date="2016" name="Nat. Commun.">
        <title>Thousands of microbial genomes shed light on interconnected biogeochemical processes in an aquifer system.</title>
        <authorList>
            <person name="Anantharaman K."/>
            <person name="Brown C.T."/>
            <person name="Hug L.A."/>
            <person name="Sharon I."/>
            <person name="Castelle C.J."/>
            <person name="Probst A.J."/>
            <person name="Thomas B.C."/>
            <person name="Singh A."/>
            <person name="Wilkins M.J."/>
            <person name="Karaoz U."/>
            <person name="Brodie E.L."/>
            <person name="Williams K.H."/>
            <person name="Hubbard S.S."/>
            <person name="Banfield J.F."/>
        </authorList>
    </citation>
    <scope>NUCLEOTIDE SEQUENCE [LARGE SCALE GENOMIC DNA]</scope>
</reference>
<proteinExistence type="predicted"/>
<evidence type="ECO:0000259" key="2">
    <source>
        <dbReference type="PROSITE" id="PS50175"/>
    </source>
</evidence>
<dbReference type="AlphaFoldDB" id="A0A1F6A266"/>
<dbReference type="EMBL" id="MFJK01000014">
    <property type="protein sequence ID" value="OGG18427.1"/>
    <property type="molecule type" value="Genomic_DNA"/>
</dbReference>
<accession>A0A1F6A266</accession>
<organism evidence="3 4">
    <name type="scientific">Candidatus Gottesmanbacteria bacterium RIFCSPHIGHO2_01_FULL_47_48</name>
    <dbReference type="NCBI Taxonomy" id="1798381"/>
    <lineage>
        <taxon>Bacteria</taxon>
        <taxon>Candidatus Gottesmaniibacteriota</taxon>
    </lineage>
</organism>
<dbReference type="SUPFAM" id="SSF50630">
    <property type="entry name" value="Acid proteases"/>
    <property type="match status" value="1"/>
</dbReference>
<name>A0A1F6A266_9BACT</name>
<evidence type="ECO:0000313" key="4">
    <source>
        <dbReference type="Proteomes" id="UP000177871"/>
    </source>
</evidence>
<dbReference type="PROSITE" id="PS50175">
    <property type="entry name" value="ASP_PROT_RETROV"/>
    <property type="match status" value="1"/>
</dbReference>
<dbReference type="Gene3D" id="2.40.70.10">
    <property type="entry name" value="Acid Proteases"/>
    <property type="match status" value="1"/>
</dbReference>
<dbReference type="Proteomes" id="UP000177871">
    <property type="component" value="Unassembled WGS sequence"/>
</dbReference>
<evidence type="ECO:0000256" key="1">
    <source>
        <dbReference type="ARBA" id="ARBA00022801"/>
    </source>
</evidence>
<keyword evidence="1" id="KW-0378">Hydrolase</keyword>
<dbReference type="GO" id="GO:0004190">
    <property type="term" value="F:aspartic-type endopeptidase activity"/>
    <property type="evidence" value="ECO:0007669"/>
    <property type="project" value="InterPro"/>
</dbReference>
<dbReference type="Pfam" id="PF13650">
    <property type="entry name" value="Asp_protease_2"/>
    <property type="match status" value="1"/>
</dbReference>